<keyword evidence="1" id="KW-0378">Hydrolase</keyword>
<dbReference type="GO" id="GO:0004386">
    <property type="term" value="F:helicase activity"/>
    <property type="evidence" value="ECO:0007669"/>
    <property type="project" value="UniProtKB-KW"/>
</dbReference>
<gene>
    <name evidence="1" type="ORF">HaLaN_29280</name>
</gene>
<dbReference type="EMBL" id="BLLF01004896">
    <property type="protein sequence ID" value="GFH30424.1"/>
    <property type="molecule type" value="Genomic_DNA"/>
</dbReference>
<feature type="non-terminal residue" evidence="1">
    <location>
        <position position="146"/>
    </location>
</feature>
<reference evidence="1 2" key="1">
    <citation type="submission" date="2020-02" db="EMBL/GenBank/DDBJ databases">
        <title>Draft genome sequence of Haematococcus lacustris strain NIES-144.</title>
        <authorList>
            <person name="Morimoto D."/>
            <person name="Nakagawa S."/>
            <person name="Yoshida T."/>
            <person name="Sawayama S."/>
        </authorList>
    </citation>
    <scope>NUCLEOTIDE SEQUENCE [LARGE SCALE GENOMIC DNA]</scope>
    <source>
        <strain evidence="1 2">NIES-144</strain>
    </source>
</reference>
<keyword evidence="1" id="KW-0547">Nucleotide-binding</keyword>
<dbReference type="AlphaFoldDB" id="A0A6A0AEB4"/>
<keyword evidence="1" id="KW-0347">Helicase</keyword>
<feature type="non-terminal residue" evidence="1">
    <location>
        <position position="1"/>
    </location>
</feature>
<organism evidence="1 2">
    <name type="scientific">Haematococcus lacustris</name>
    <name type="common">Green alga</name>
    <name type="synonym">Haematococcus pluvialis</name>
    <dbReference type="NCBI Taxonomy" id="44745"/>
    <lineage>
        <taxon>Eukaryota</taxon>
        <taxon>Viridiplantae</taxon>
        <taxon>Chlorophyta</taxon>
        <taxon>core chlorophytes</taxon>
        <taxon>Chlorophyceae</taxon>
        <taxon>CS clade</taxon>
        <taxon>Chlamydomonadales</taxon>
        <taxon>Haematococcaceae</taxon>
        <taxon>Haematococcus</taxon>
    </lineage>
</organism>
<dbReference type="Proteomes" id="UP000485058">
    <property type="component" value="Unassembled WGS sequence"/>
</dbReference>
<name>A0A6A0AEB4_HAELA</name>
<evidence type="ECO:0000313" key="1">
    <source>
        <dbReference type="EMBL" id="GFH30424.1"/>
    </source>
</evidence>
<accession>A0A6A0AEB4</accession>
<evidence type="ECO:0000313" key="2">
    <source>
        <dbReference type="Proteomes" id="UP000485058"/>
    </source>
</evidence>
<keyword evidence="2" id="KW-1185">Reference proteome</keyword>
<protein>
    <submittedName>
        <fullName evidence="1">ATP-dependent DNA helicase PIF1</fullName>
    </submittedName>
</protein>
<sequence>MAGISILQFSDAVKVFHSQPPNLRTKMRVAGRAIPLAHVDVYCMRPIELQDLTFTEYFTRYELRDDAMQGFQDASRRVMGPGGEGVKDGRGKRLYWRCPNTPVRFSTYNPATQTEGFAYNLLLKTIPFHNESELLSAANSSNSYYE</sequence>
<proteinExistence type="predicted"/>
<keyword evidence="1" id="KW-0067">ATP-binding</keyword>
<comment type="caution">
    <text evidence="1">The sequence shown here is derived from an EMBL/GenBank/DDBJ whole genome shotgun (WGS) entry which is preliminary data.</text>
</comment>